<organism evidence="2">
    <name type="scientific">Glycine max</name>
    <name type="common">Soybean</name>
    <name type="synonym">Glycine hispida</name>
    <dbReference type="NCBI Taxonomy" id="3847"/>
    <lineage>
        <taxon>Eukaryota</taxon>
        <taxon>Viridiplantae</taxon>
        <taxon>Streptophyta</taxon>
        <taxon>Embryophyta</taxon>
        <taxon>Tracheophyta</taxon>
        <taxon>Spermatophyta</taxon>
        <taxon>Magnoliopsida</taxon>
        <taxon>eudicotyledons</taxon>
        <taxon>Gunneridae</taxon>
        <taxon>Pentapetalae</taxon>
        <taxon>rosids</taxon>
        <taxon>fabids</taxon>
        <taxon>Fabales</taxon>
        <taxon>Fabaceae</taxon>
        <taxon>Papilionoideae</taxon>
        <taxon>50 kb inversion clade</taxon>
        <taxon>NPAAA clade</taxon>
        <taxon>indigoferoid/millettioid clade</taxon>
        <taxon>Phaseoleae</taxon>
        <taxon>Glycine</taxon>
        <taxon>Glycine subgen. Soja</taxon>
    </lineage>
</organism>
<evidence type="ECO:0000259" key="1">
    <source>
        <dbReference type="Pfam" id="PF01814"/>
    </source>
</evidence>
<protein>
    <recommendedName>
        <fullName evidence="1">Hemerythrin-like domain-containing protein</fullName>
    </recommendedName>
</protein>
<dbReference type="CDD" id="cd12108">
    <property type="entry name" value="Hr-like"/>
    <property type="match status" value="1"/>
</dbReference>
<dbReference type="ExpressionAtlas" id="C6TE73">
    <property type="expression patterns" value="baseline and differential"/>
</dbReference>
<feature type="domain" description="Hemerythrin-like" evidence="1">
    <location>
        <begin position="2"/>
        <end position="90"/>
    </location>
</feature>
<reference evidence="2" key="1">
    <citation type="submission" date="2009-08" db="EMBL/GenBank/DDBJ databases">
        <authorList>
            <person name="Cheung F."/>
            <person name="Xiao Y."/>
            <person name="Chan A."/>
            <person name="Moskal W."/>
            <person name="Town C.D."/>
        </authorList>
    </citation>
    <scope>NUCLEOTIDE SEQUENCE</scope>
</reference>
<dbReference type="Pfam" id="PF01814">
    <property type="entry name" value="Hemerythrin"/>
    <property type="match status" value="1"/>
</dbReference>
<dbReference type="PANTHER" id="PTHR35739">
    <property type="entry name" value="OS01G0861700 PROTEIN"/>
    <property type="match status" value="1"/>
</dbReference>
<dbReference type="InterPro" id="IPR012312">
    <property type="entry name" value="Hemerythrin-like"/>
</dbReference>
<dbReference type="PANTHER" id="PTHR35739:SF1">
    <property type="entry name" value="OS01G0861700 PROTEIN"/>
    <property type="match status" value="1"/>
</dbReference>
<dbReference type="Gene3D" id="1.20.120.520">
    <property type="entry name" value="nmb1532 protein domain like"/>
    <property type="match status" value="1"/>
</dbReference>
<name>C6TE73_SOYBN</name>
<evidence type="ECO:0000313" key="2">
    <source>
        <dbReference type="EMBL" id="ACU20125.1"/>
    </source>
</evidence>
<accession>C6TE73</accession>
<dbReference type="EMBL" id="BT095893">
    <property type="protein sequence ID" value="ACU20125.1"/>
    <property type="molecule type" value="mRNA"/>
</dbReference>
<sequence length="124" mass="14057">MMEHAQMEETILFPLFDKADRGLAKVAKEEHARDLPLMNGIKEVIKSVGVLDSGSPDYHEALCSLPTRLKSLQGQCKQHFAEEEVELLPLMKALELSKEQEVSALEQCFEVMQGTHNRLLKFFS</sequence>
<proteinExistence type="evidence at transcript level"/>
<dbReference type="AlphaFoldDB" id="C6TE73"/>